<dbReference type="OrthoDB" id="582586at2759"/>
<evidence type="ECO:0000256" key="2">
    <source>
        <dbReference type="ARBA" id="ARBA00022690"/>
    </source>
</evidence>
<dbReference type="Gene3D" id="3.30.10.10">
    <property type="entry name" value="Trypsin Inhibitor V, subunit A"/>
    <property type="match status" value="1"/>
</dbReference>
<reference evidence="4" key="2">
    <citation type="submission" date="2015-07" db="EMBL/GenBank/DDBJ databases">
        <authorList>
            <person name="Noorani M."/>
        </authorList>
    </citation>
    <scope>NUCLEOTIDE SEQUENCE</scope>
    <source>
        <strain evidence="4">Yugu1</strain>
    </source>
</reference>
<reference evidence="4" key="1">
    <citation type="journal article" date="2012" name="Nat. Biotechnol.">
        <title>Reference genome sequence of the model plant Setaria.</title>
        <authorList>
            <person name="Bennetzen J.L."/>
            <person name="Schmutz J."/>
            <person name="Wang H."/>
            <person name="Percifield R."/>
            <person name="Hawkins J."/>
            <person name="Pontaroli A.C."/>
            <person name="Estep M."/>
            <person name="Feng L."/>
            <person name="Vaughn J.N."/>
            <person name="Grimwood J."/>
            <person name="Jenkins J."/>
            <person name="Barry K."/>
            <person name="Lindquist E."/>
            <person name="Hellsten U."/>
            <person name="Deshpande S."/>
            <person name="Wang X."/>
            <person name="Wu X."/>
            <person name="Mitros T."/>
            <person name="Triplett J."/>
            <person name="Yang X."/>
            <person name="Ye C.Y."/>
            <person name="Mauro-Herrera M."/>
            <person name="Wang L."/>
            <person name="Li P."/>
            <person name="Sharma M."/>
            <person name="Sharma R."/>
            <person name="Ronald P.C."/>
            <person name="Panaud O."/>
            <person name="Kellogg E.A."/>
            <person name="Brutnell T.P."/>
            <person name="Doust A.N."/>
            <person name="Tuskan G.A."/>
            <person name="Rokhsar D."/>
            <person name="Devos K.M."/>
        </authorList>
    </citation>
    <scope>NUCLEOTIDE SEQUENCE [LARGE SCALE GENOMIC DNA]</scope>
    <source>
        <strain evidence="4">Yugu1</strain>
    </source>
</reference>
<dbReference type="SUPFAM" id="SSF54654">
    <property type="entry name" value="CI-2 family of serine protease inhibitors"/>
    <property type="match status" value="1"/>
</dbReference>
<keyword evidence="3" id="KW-0722">Serine protease inhibitor</keyword>
<keyword evidence="2" id="KW-0646">Protease inhibitor</keyword>
<dbReference type="Pfam" id="PF00280">
    <property type="entry name" value="potato_inhibit"/>
    <property type="match status" value="1"/>
</dbReference>
<dbReference type="GO" id="GO:0004867">
    <property type="term" value="F:serine-type endopeptidase inhibitor activity"/>
    <property type="evidence" value="ECO:0007669"/>
    <property type="project" value="UniProtKB-KW"/>
</dbReference>
<accession>A0A368S884</accession>
<dbReference type="EMBL" id="CM003535">
    <property type="protein sequence ID" value="RCV38581.1"/>
    <property type="molecule type" value="Genomic_DNA"/>
</dbReference>
<dbReference type="InterPro" id="IPR000864">
    <property type="entry name" value="Prot_inh_pot1"/>
</dbReference>
<proteinExistence type="inferred from homology"/>
<protein>
    <submittedName>
        <fullName evidence="4">Uncharacterized protein</fullName>
    </submittedName>
</protein>
<organism evidence="4">
    <name type="scientific">Setaria italica</name>
    <name type="common">Foxtail millet</name>
    <name type="synonym">Panicum italicum</name>
    <dbReference type="NCBI Taxonomy" id="4555"/>
    <lineage>
        <taxon>Eukaryota</taxon>
        <taxon>Viridiplantae</taxon>
        <taxon>Streptophyta</taxon>
        <taxon>Embryophyta</taxon>
        <taxon>Tracheophyta</taxon>
        <taxon>Spermatophyta</taxon>
        <taxon>Magnoliopsida</taxon>
        <taxon>Liliopsida</taxon>
        <taxon>Poales</taxon>
        <taxon>Poaceae</taxon>
        <taxon>PACMAD clade</taxon>
        <taxon>Panicoideae</taxon>
        <taxon>Panicodae</taxon>
        <taxon>Paniceae</taxon>
        <taxon>Cenchrinae</taxon>
        <taxon>Setaria</taxon>
    </lineage>
</organism>
<dbReference type="GO" id="GO:0009611">
    <property type="term" value="P:response to wounding"/>
    <property type="evidence" value="ECO:0007669"/>
    <property type="project" value="InterPro"/>
</dbReference>
<comment type="similarity">
    <text evidence="1">Belongs to the protease inhibitor I13 (potato type I serine protease inhibitor) family.</text>
</comment>
<evidence type="ECO:0000313" key="4">
    <source>
        <dbReference type="EMBL" id="RCV38581.1"/>
    </source>
</evidence>
<name>A0A368S884_SETIT</name>
<sequence length="94" mass="10421">MPGPVPESWPDLIGFELNAAVQIIAQERPDVRIVRVLPPGEAPSPPPTDQVRVIIYNDVGPVPNTWMVVPPAPTIGCLNYMHGWLYLLCLYYKG</sequence>
<gene>
    <name evidence="4" type="ORF">SETIT_8G154100v2</name>
</gene>
<evidence type="ECO:0000256" key="3">
    <source>
        <dbReference type="ARBA" id="ARBA00022900"/>
    </source>
</evidence>
<evidence type="ECO:0000256" key="1">
    <source>
        <dbReference type="ARBA" id="ARBA00008210"/>
    </source>
</evidence>
<dbReference type="AlphaFoldDB" id="A0A368S884"/>
<dbReference type="InterPro" id="IPR036354">
    <property type="entry name" value="Prot_inh_pot1_sf"/>
</dbReference>